<dbReference type="EMBL" id="CACVAU010000072">
    <property type="protein sequence ID" value="CAA6823853.1"/>
    <property type="molecule type" value="Genomic_DNA"/>
</dbReference>
<dbReference type="GO" id="GO:0000160">
    <property type="term" value="P:phosphorelay signal transduction system"/>
    <property type="evidence" value="ECO:0007669"/>
    <property type="project" value="InterPro"/>
</dbReference>
<gene>
    <name evidence="3" type="ORF">HELGO_WM6151</name>
</gene>
<sequence>MYYGYNDDKELIMADEAFIALLGFNSFKELRTSNVMDNLKFENKRIVIKQDYQTINSDFLHAEMYGIGEEFYLVELKNVEVLKTDIHTSIHKGLNTNYQAIYLDVYKISEEIGLSVNDYKLYLDSFIDQSIIDEQRLLDGNDKVVKNLSNLALTLKIPHINILLLKIQKLSHRERMPLIDEYYTKLALLTLEKPEDYASDEIEDIFEEDKNTEDKEEVLNARFSDLLKNVDEKEKINAPDKSNETPPLMPNHEAIEQQISTNSKVKQISLDNVPELAISYSPQTAADELNLPVVLIEEFVDDFIEQARQDKDHLLTSYYQQDMDNIHELGHKLKGAASNLRINELSDILEEIQFCSDHSQLEGLFIKYWGHFLSLENYMRKLKRA</sequence>
<evidence type="ECO:0000313" key="3">
    <source>
        <dbReference type="EMBL" id="CAA6823853.1"/>
    </source>
</evidence>
<feature type="modified residue" description="Phosphohistidine" evidence="1">
    <location>
        <position position="331"/>
    </location>
</feature>
<dbReference type="AlphaFoldDB" id="A0A6S6U4X7"/>
<keyword evidence="1" id="KW-0597">Phosphoprotein</keyword>
<dbReference type="InterPro" id="IPR036641">
    <property type="entry name" value="HPT_dom_sf"/>
</dbReference>
<evidence type="ECO:0000259" key="2">
    <source>
        <dbReference type="PROSITE" id="PS50894"/>
    </source>
</evidence>
<dbReference type="GO" id="GO:0004672">
    <property type="term" value="F:protein kinase activity"/>
    <property type="evidence" value="ECO:0007669"/>
    <property type="project" value="UniProtKB-ARBA"/>
</dbReference>
<dbReference type="SUPFAM" id="SSF47226">
    <property type="entry name" value="Histidine-containing phosphotransfer domain, HPT domain"/>
    <property type="match status" value="1"/>
</dbReference>
<dbReference type="Pfam" id="PF01627">
    <property type="entry name" value="Hpt"/>
    <property type="match status" value="1"/>
</dbReference>
<evidence type="ECO:0000256" key="1">
    <source>
        <dbReference type="PROSITE-ProRule" id="PRU00110"/>
    </source>
</evidence>
<feature type="domain" description="HPt" evidence="2">
    <location>
        <begin position="292"/>
        <end position="385"/>
    </location>
</feature>
<reference evidence="3" key="1">
    <citation type="submission" date="2020-01" db="EMBL/GenBank/DDBJ databases">
        <authorList>
            <person name="Meier V. D."/>
            <person name="Meier V D."/>
        </authorList>
    </citation>
    <scope>NUCLEOTIDE SEQUENCE</scope>
    <source>
        <strain evidence="3">HLG_WM_MAG_05</strain>
    </source>
</reference>
<proteinExistence type="predicted"/>
<protein>
    <submittedName>
        <fullName evidence="3">Antigen 332, putative</fullName>
    </submittedName>
</protein>
<name>A0A6S6U4X7_9BACT</name>
<organism evidence="3">
    <name type="scientific">uncultured Sulfurovum sp</name>
    <dbReference type="NCBI Taxonomy" id="269237"/>
    <lineage>
        <taxon>Bacteria</taxon>
        <taxon>Pseudomonadati</taxon>
        <taxon>Campylobacterota</taxon>
        <taxon>Epsilonproteobacteria</taxon>
        <taxon>Campylobacterales</taxon>
        <taxon>Sulfurovaceae</taxon>
        <taxon>Sulfurovum</taxon>
        <taxon>environmental samples</taxon>
    </lineage>
</organism>
<dbReference type="PROSITE" id="PS50894">
    <property type="entry name" value="HPT"/>
    <property type="match status" value="1"/>
</dbReference>
<dbReference type="InterPro" id="IPR008207">
    <property type="entry name" value="Sig_transdc_His_kin_Hpt_dom"/>
</dbReference>
<accession>A0A6S6U4X7</accession>
<dbReference type="Gene3D" id="1.20.120.160">
    <property type="entry name" value="HPT domain"/>
    <property type="match status" value="1"/>
</dbReference>
<dbReference type="CDD" id="cd00088">
    <property type="entry name" value="HPT"/>
    <property type="match status" value="1"/>
</dbReference>